<gene>
    <name evidence="5" type="ORF">SAMN02745118_01567</name>
</gene>
<dbReference type="EMBL" id="FUWM01000011">
    <property type="protein sequence ID" value="SJZ69141.1"/>
    <property type="molecule type" value="Genomic_DNA"/>
</dbReference>
<evidence type="ECO:0000256" key="2">
    <source>
        <dbReference type="ARBA" id="ARBA00023125"/>
    </source>
</evidence>
<keyword evidence="2 5" id="KW-0238">DNA-binding</keyword>
<dbReference type="InterPro" id="IPR009057">
    <property type="entry name" value="Homeodomain-like_sf"/>
</dbReference>
<dbReference type="InterPro" id="IPR020449">
    <property type="entry name" value="Tscrpt_reg_AraC-type_HTH"/>
</dbReference>
<name>A0A1T4MQJ7_9FIRM</name>
<evidence type="ECO:0000313" key="6">
    <source>
        <dbReference type="Proteomes" id="UP000190625"/>
    </source>
</evidence>
<organism evidence="5 6">
    <name type="scientific">Selenihalanaerobacter shriftii</name>
    <dbReference type="NCBI Taxonomy" id="142842"/>
    <lineage>
        <taxon>Bacteria</taxon>
        <taxon>Bacillati</taxon>
        <taxon>Bacillota</taxon>
        <taxon>Clostridia</taxon>
        <taxon>Halanaerobiales</taxon>
        <taxon>Halobacteroidaceae</taxon>
        <taxon>Selenihalanaerobacter</taxon>
    </lineage>
</organism>
<dbReference type="PANTHER" id="PTHR43280">
    <property type="entry name" value="ARAC-FAMILY TRANSCRIPTIONAL REGULATOR"/>
    <property type="match status" value="1"/>
</dbReference>
<reference evidence="6" key="1">
    <citation type="submission" date="2017-02" db="EMBL/GenBank/DDBJ databases">
        <authorList>
            <person name="Varghese N."/>
            <person name="Submissions S."/>
        </authorList>
    </citation>
    <scope>NUCLEOTIDE SEQUENCE [LARGE SCALE GENOMIC DNA]</scope>
    <source>
        <strain evidence="6">ATCC BAA-73</strain>
    </source>
</reference>
<evidence type="ECO:0000313" key="5">
    <source>
        <dbReference type="EMBL" id="SJZ69141.1"/>
    </source>
</evidence>
<proteinExistence type="predicted"/>
<dbReference type="Proteomes" id="UP000190625">
    <property type="component" value="Unassembled WGS sequence"/>
</dbReference>
<dbReference type="GO" id="GO:0003700">
    <property type="term" value="F:DNA-binding transcription factor activity"/>
    <property type="evidence" value="ECO:0007669"/>
    <property type="project" value="InterPro"/>
</dbReference>
<dbReference type="AlphaFoldDB" id="A0A1T4MQJ7"/>
<dbReference type="RefSeq" id="WP_078810042.1">
    <property type="nucleotide sequence ID" value="NZ_FUWM01000011.1"/>
</dbReference>
<dbReference type="Gene3D" id="1.10.10.60">
    <property type="entry name" value="Homeodomain-like"/>
    <property type="match status" value="2"/>
</dbReference>
<evidence type="ECO:0000256" key="3">
    <source>
        <dbReference type="ARBA" id="ARBA00023163"/>
    </source>
</evidence>
<dbReference type="InterPro" id="IPR018060">
    <property type="entry name" value="HTH_AraC"/>
</dbReference>
<dbReference type="OrthoDB" id="1934152at2"/>
<evidence type="ECO:0000259" key="4">
    <source>
        <dbReference type="PROSITE" id="PS01124"/>
    </source>
</evidence>
<accession>A0A1T4MQJ7</accession>
<dbReference type="PANTHER" id="PTHR43280:SF2">
    <property type="entry name" value="HTH-TYPE TRANSCRIPTIONAL REGULATOR EXSA"/>
    <property type="match status" value="1"/>
</dbReference>
<dbReference type="Pfam" id="PF07905">
    <property type="entry name" value="PucR"/>
    <property type="match status" value="1"/>
</dbReference>
<dbReference type="Pfam" id="PF12833">
    <property type="entry name" value="HTH_18"/>
    <property type="match status" value="1"/>
</dbReference>
<feature type="domain" description="HTH araC/xylS-type" evidence="4">
    <location>
        <begin position="269"/>
        <end position="367"/>
    </location>
</feature>
<dbReference type="SMART" id="SM00342">
    <property type="entry name" value="HTH_ARAC"/>
    <property type="match status" value="1"/>
</dbReference>
<dbReference type="SUPFAM" id="SSF46689">
    <property type="entry name" value="Homeodomain-like"/>
    <property type="match status" value="2"/>
</dbReference>
<dbReference type="GO" id="GO:0043565">
    <property type="term" value="F:sequence-specific DNA binding"/>
    <property type="evidence" value="ECO:0007669"/>
    <property type="project" value="InterPro"/>
</dbReference>
<dbReference type="InterPro" id="IPR012914">
    <property type="entry name" value="PucR_dom"/>
</dbReference>
<dbReference type="InterPro" id="IPR018062">
    <property type="entry name" value="HTH_AraC-typ_CS"/>
</dbReference>
<evidence type="ECO:0000256" key="1">
    <source>
        <dbReference type="ARBA" id="ARBA00023015"/>
    </source>
</evidence>
<sequence length="372" mass="42980">MGLTIREALELKELQEVKIVAGRKKVDNEIRWIHIGETSSIADWLKGGELLLTCAHGIKDNDDEQEYLIKELADKDIAALAIEPGYYFENIPQNMIKLANELDLTLLEIPKGMPFLKLTEVLMDKIVNQSPFDKLIDDSHEIYGLESKTGPKALFCIDKEQILFDEVKYGNRTEVFRLLKEIFIDMLNSGLEEKLIKTRCLEIAIMLSRAAIEGGVNLETALHLNDQLIKEMDKTNELKDKFDLTKHFVNRYMDLIHEKAKMKNLETVQKVKDFIWDNYSDKLTLDQISSHVYLSASHLSKIFKEATSVTIMEYVNQIRLRESKKLLRKTEMPLNKIAEISGYYDASYFSKVFKRESGITPGQYRLNTFKRS</sequence>
<keyword evidence="3" id="KW-0804">Transcription</keyword>
<dbReference type="PROSITE" id="PS01124">
    <property type="entry name" value="HTH_ARAC_FAMILY_2"/>
    <property type="match status" value="1"/>
</dbReference>
<keyword evidence="1" id="KW-0805">Transcription regulation</keyword>
<dbReference type="PROSITE" id="PS00041">
    <property type="entry name" value="HTH_ARAC_FAMILY_1"/>
    <property type="match status" value="1"/>
</dbReference>
<protein>
    <submittedName>
        <fullName evidence="5">AraC-type DNA-binding protein</fullName>
    </submittedName>
</protein>
<dbReference type="STRING" id="142842.SAMN02745118_01567"/>
<keyword evidence="6" id="KW-1185">Reference proteome</keyword>
<dbReference type="PRINTS" id="PR00032">
    <property type="entry name" value="HTHARAC"/>
</dbReference>